<reference evidence="1" key="1">
    <citation type="submission" date="2022-07" db="EMBL/GenBank/DDBJ databases">
        <authorList>
            <person name="Macas J."/>
            <person name="Novak P."/>
            <person name="Neumann P."/>
        </authorList>
    </citation>
    <scope>NUCLEOTIDE SEQUENCE</scope>
</reference>
<dbReference type="Proteomes" id="UP001152523">
    <property type="component" value="Unassembled WGS sequence"/>
</dbReference>
<dbReference type="AlphaFoldDB" id="A0AAV0DSR2"/>
<name>A0AAV0DSR2_9ASTE</name>
<evidence type="ECO:0000313" key="1">
    <source>
        <dbReference type="EMBL" id="CAH9108246.1"/>
    </source>
</evidence>
<keyword evidence="2" id="KW-1185">Reference proteome</keyword>
<accession>A0AAV0DSR2</accession>
<evidence type="ECO:0000313" key="2">
    <source>
        <dbReference type="Proteomes" id="UP001152523"/>
    </source>
</evidence>
<proteinExistence type="predicted"/>
<dbReference type="PANTHER" id="PTHR46398:SF5">
    <property type="entry name" value="ALPHA_BETA-HYDROLASES SUPERFAMILY PROTEIN"/>
    <property type="match status" value="1"/>
</dbReference>
<sequence>MLRGCSRKVCFAKFGSPICRYHQFYCIAGRFLTPDSSRTGKCVQVTFLCLQDTCTKEEKMLKDPRRLYAAGRLYHIIARKPFSFAEISPLVRTAIPVDGRFEHIVLSCKLLSDHSILCILKESQRALETLLEKDNAMDIPTHQRMERDESLAKEHIQEHKAALQRAVALDVPQAYSPSSYGTFHELEGG</sequence>
<dbReference type="EMBL" id="CAMAPF010000146">
    <property type="protein sequence ID" value="CAH9108246.1"/>
    <property type="molecule type" value="Genomic_DNA"/>
</dbReference>
<protein>
    <submittedName>
        <fullName evidence="1">Uncharacterized protein</fullName>
    </submittedName>
</protein>
<organism evidence="1 2">
    <name type="scientific">Cuscuta epithymum</name>
    <dbReference type="NCBI Taxonomy" id="186058"/>
    <lineage>
        <taxon>Eukaryota</taxon>
        <taxon>Viridiplantae</taxon>
        <taxon>Streptophyta</taxon>
        <taxon>Embryophyta</taxon>
        <taxon>Tracheophyta</taxon>
        <taxon>Spermatophyta</taxon>
        <taxon>Magnoliopsida</taxon>
        <taxon>eudicotyledons</taxon>
        <taxon>Gunneridae</taxon>
        <taxon>Pentapetalae</taxon>
        <taxon>asterids</taxon>
        <taxon>lamiids</taxon>
        <taxon>Solanales</taxon>
        <taxon>Convolvulaceae</taxon>
        <taxon>Cuscuteae</taxon>
        <taxon>Cuscuta</taxon>
        <taxon>Cuscuta subgen. Cuscuta</taxon>
    </lineage>
</organism>
<dbReference type="PANTHER" id="PTHR46398">
    <property type="entry name" value="ALPHA/BETA-HYDROLASES SUPERFAMILY PROTEIN"/>
    <property type="match status" value="1"/>
</dbReference>
<comment type="caution">
    <text evidence="1">The sequence shown here is derived from an EMBL/GenBank/DDBJ whole genome shotgun (WGS) entry which is preliminary data.</text>
</comment>
<gene>
    <name evidence="1" type="ORF">CEPIT_LOCUS18274</name>
</gene>